<dbReference type="Gene3D" id="3.40.630.30">
    <property type="match status" value="1"/>
</dbReference>
<name>A0ABS5TQ17_9ACTN</name>
<dbReference type="Pfam" id="PF00583">
    <property type="entry name" value="Acetyltransf_1"/>
    <property type="match status" value="1"/>
</dbReference>
<feature type="domain" description="N-acetyltransferase" evidence="1">
    <location>
        <begin position="1"/>
        <end position="150"/>
    </location>
</feature>
<evidence type="ECO:0000259" key="1">
    <source>
        <dbReference type="PROSITE" id="PS51186"/>
    </source>
</evidence>
<dbReference type="InterPro" id="IPR016181">
    <property type="entry name" value="Acyl_CoA_acyltransferase"/>
</dbReference>
<keyword evidence="2" id="KW-0012">Acyltransferase</keyword>
<proteinExistence type="predicted"/>
<dbReference type="InterPro" id="IPR000182">
    <property type="entry name" value="GNAT_dom"/>
</dbReference>
<protein>
    <submittedName>
        <fullName evidence="2">GNAT family N-acetyltransferase</fullName>
        <ecNumber evidence="2">2.3.1.-</ecNumber>
    </submittedName>
</protein>
<dbReference type="EMBL" id="JAHBAY010000016">
    <property type="protein sequence ID" value="MBT0773205.1"/>
    <property type="molecule type" value="Genomic_DNA"/>
</dbReference>
<sequence length="150" mass="16129">MTIVCGWRAPFRNEDVNALHAAAFGSDPEDWWGRVNRHSLGWVCAHESGRLAGFVNVAWDGGAHAFLLDTVVADHLRRGGLGRELVAVAARGARAAGCAWLHVDFEERLRPFYLGACGFGSTAAGLIALRSTVDDEEQPPGSSSSVMDRP</sequence>
<keyword evidence="3" id="KW-1185">Reference proteome</keyword>
<dbReference type="Proteomes" id="UP001197247">
    <property type="component" value="Unassembled WGS sequence"/>
</dbReference>
<dbReference type="RefSeq" id="WP_214159746.1">
    <property type="nucleotide sequence ID" value="NZ_JAHBAY010000016.1"/>
</dbReference>
<accession>A0ABS5TQ17</accession>
<organism evidence="2 3">
    <name type="scientific">Kineosporia corallincola</name>
    <dbReference type="NCBI Taxonomy" id="2835133"/>
    <lineage>
        <taxon>Bacteria</taxon>
        <taxon>Bacillati</taxon>
        <taxon>Actinomycetota</taxon>
        <taxon>Actinomycetes</taxon>
        <taxon>Kineosporiales</taxon>
        <taxon>Kineosporiaceae</taxon>
        <taxon>Kineosporia</taxon>
    </lineage>
</organism>
<gene>
    <name evidence="2" type="ORF">KIH74_29950</name>
</gene>
<dbReference type="SUPFAM" id="SSF55729">
    <property type="entry name" value="Acyl-CoA N-acyltransferases (Nat)"/>
    <property type="match status" value="1"/>
</dbReference>
<evidence type="ECO:0000313" key="2">
    <source>
        <dbReference type="EMBL" id="MBT0773205.1"/>
    </source>
</evidence>
<comment type="caution">
    <text evidence="2">The sequence shown here is derived from an EMBL/GenBank/DDBJ whole genome shotgun (WGS) entry which is preliminary data.</text>
</comment>
<dbReference type="GO" id="GO:0016746">
    <property type="term" value="F:acyltransferase activity"/>
    <property type="evidence" value="ECO:0007669"/>
    <property type="project" value="UniProtKB-KW"/>
</dbReference>
<dbReference type="EC" id="2.3.1.-" evidence="2"/>
<evidence type="ECO:0000313" key="3">
    <source>
        <dbReference type="Proteomes" id="UP001197247"/>
    </source>
</evidence>
<keyword evidence="2" id="KW-0808">Transferase</keyword>
<reference evidence="2 3" key="1">
    <citation type="submission" date="2021-05" db="EMBL/GenBank/DDBJ databases">
        <title>Kineosporia and Streptomyces sp. nov. two new marine actinobacteria isolated from Coral.</title>
        <authorList>
            <person name="Buangrab K."/>
            <person name="Sutthacheep M."/>
            <person name="Yeemin T."/>
            <person name="Harunari E."/>
            <person name="Igarashi Y."/>
            <person name="Kanchanasin P."/>
            <person name="Tanasupawat S."/>
            <person name="Phongsopitanun W."/>
        </authorList>
    </citation>
    <scope>NUCLEOTIDE SEQUENCE [LARGE SCALE GENOMIC DNA]</scope>
    <source>
        <strain evidence="2 3">J2-2</strain>
    </source>
</reference>
<dbReference type="PROSITE" id="PS51186">
    <property type="entry name" value="GNAT"/>
    <property type="match status" value="1"/>
</dbReference>